<dbReference type="GeneID" id="4702434"/>
<dbReference type="AlphaFoldDB" id="A1CMA5"/>
<dbReference type="RefSeq" id="XP_001270118.1">
    <property type="nucleotide sequence ID" value="XM_001270117.1"/>
</dbReference>
<evidence type="ECO:0000313" key="3">
    <source>
        <dbReference type="Proteomes" id="UP000006701"/>
    </source>
</evidence>
<name>A1CMA5_ASPCL</name>
<dbReference type="KEGG" id="act:ACLA_096250"/>
<keyword evidence="3" id="KW-1185">Reference proteome</keyword>
<evidence type="ECO:0000313" key="2">
    <source>
        <dbReference type="EMBL" id="EAW08692.1"/>
    </source>
</evidence>
<dbReference type="OrthoDB" id="4726568at2759"/>
<sequence length="104" mass="11706">MTMEISTSISLASSELSRGLKTSQSRTSEWRRNDLTGLDQDLSLTTRQKPQLTRAHYNYMAIYVASDWAVASYRDHSCDRGGLVKTEHTANYYLCLILEAKGLG</sequence>
<feature type="compositionally biased region" description="Low complexity" evidence="1">
    <location>
        <begin position="1"/>
        <end position="17"/>
    </location>
</feature>
<accession>A1CMA5</accession>
<feature type="region of interest" description="Disordered" evidence="1">
    <location>
        <begin position="1"/>
        <end position="29"/>
    </location>
</feature>
<proteinExistence type="predicted"/>
<evidence type="ECO:0000256" key="1">
    <source>
        <dbReference type="SAM" id="MobiDB-lite"/>
    </source>
</evidence>
<protein>
    <submittedName>
        <fullName evidence="2">Uncharacterized protein</fullName>
    </submittedName>
</protein>
<organism evidence="2 3">
    <name type="scientific">Aspergillus clavatus (strain ATCC 1007 / CBS 513.65 / DSM 816 / NCTC 3887 / NRRL 1 / QM 1276 / 107)</name>
    <dbReference type="NCBI Taxonomy" id="344612"/>
    <lineage>
        <taxon>Eukaryota</taxon>
        <taxon>Fungi</taxon>
        <taxon>Dikarya</taxon>
        <taxon>Ascomycota</taxon>
        <taxon>Pezizomycotina</taxon>
        <taxon>Eurotiomycetes</taxon>
        <taxon>Eurotiomycetidae</taxon>
        <taxon>Eurotiales</taxon>
        <taxon>Aspergillaceae</taxon>
        <taxon>Aspergillus</taxon>
        <taxon>Aspergillus subgen. Fumigati</taxon>
    </lineage>
</organism>
<dbReference type="VEuPathDB" id="FungiDB:ACLA_096250"/>
<dbReference type="EMBL" id="DS027058">
    <property type="protein sequence ID" value="EAW08692.1"/>
    <property type="molecule type" value="Genomic_DNA"/>
</dbReference>
<dbReference type="Proteomes" id="UP000006701">
    <property type="component" value="Unassembled WGS sequence"/>
</dbReference>
<dbReference type="HOGENOM" id="CLU_2249487_0_0_1"/>
<gene>
    <name evidence="2" type="ORF">ACLA_096250</name>
</gene>
<reference evidence="2 3" key="1">
    <citation type="journal article" date="2008" name="PLoS Genet.">
        <title>Genomic islands in the pathogenic filamentous fungus Aspergillus fumigatus.</title>
        <authorList>
            <person name="Fedorova N.D."/>
            <person name="Khaldi N."/>
            <person name="Joardar V.S."/>
            <person name="Maiti R."/>
            <person name="Amedeo P."/>
            <person name="Anderson M.J."/>
            <person name="Crabtree J."/>
            <person name="Silva J.C."/>
            <person name="Badger J.H."/>
            <person name="Albarraq A."/>
            <person name="Angiuoli S."/>
            <person name="Bussey H."/>
            <person name="Bowyer P."/>
            <person name="Cotty P.J."/>
            <person name="Dyer P.S."/>
            <person name="Egan A."/>
            <person name="Galens K."/>
            <person name="Fraser-Liggett C.M."/>
            <person name="Haas B.J."/>
            <person name="Inman J.M."/>
            <person name="Kent R."/>
            <person name="Lemieux S."/>
            <person name="Malavazi I."/>
            <person name="Orvis J."/>
            <person name="Roemer T."/>
            <person name="Ronning C.M."/>
            <person name="Sundaram J.P."/>
            <person name="Sutton G."/>
            <person name="Turner G."/>
            <person name="Venter J.C."/>
            <person name="White O.R."/>
            <person name="Whitty B.R."/>
            <person name="Youngman P."/>
            <person name="Wolfe K.H."/>
            <person name="Goldman G.H."/>
            <person name="Wortman J.R."/>
            <person name="Jiang B."/>
            <person name="Denning D.W."/>
            <person name="Nierman W.C."/>
        </authorList>
    </citation>
    <scope>NUCLEOTIDE SEQUENCE [LARGE SCALE GENOMIC DNA]</scope>
    <source>
        <strain evidence="3">ATCC 1007 / CBS 513.65 / DSM 816 / NCTC 3887 / NRRL 1</strain>
    </source>
</reference>